<dbReference type="EMBL" id="JAHQCS010000037">
    <property type="protein sequence ID" value="MBU9710579.1"/>
    <property type="molecule type" value="Genomic_DNA"/>
</dbReference>
<reference evidence="6 7" key="1">
    <citation type="submission" date="2021-06" db="EMBL/GenBank/DDBJ databases">
        <title>Bacillus sp. RD4P76, an endophyte from a halophyte.</title>
        <authorList>
            <person name="Sun J.-Q."/>
        </authorList>
    </citation>
    <scope>NUCLEOTIDE SEQUENCE [LARGE SCALE GENOMIC DNA]</scope>
    <source>
        <strain evidence="6 7">CGMCC 1.15917</strain>
    </source>
</reference>
<dbReference type="Proteomes" id="UP000784880">
    <property type="component" value="Unassembled WGS sequence"/>
</dbReference>
<evidence type="ECO:0000313" key="6">
    <source>
        <dbReference type="EMBL" id="MBU9710579.1"/>
    </source>
</evidence>
<dbReference type="PANTHER" id="PTHR12714:SF9">
    <property type="entry name" value="PROTEIN-S-ISOPRENYLCYSTEINE O-METHYLTRANSFERASE"/>
    <property type="match status" value="1"/>
</dbReference>
<feature type="transmembrane region" description="Helical" evidence="5">
    <location>
        <begin position="12"/>
        <end position="35"/>
    </location>
</feature>
<comment type="subcellular location">
    <subcellularLocation>
        <location evidence="1">Endomembrane system</location>
        <topology evidence="1">Multi-pass membrane protein</topology>
    </subcellularLocation>
</comment>
<dbReference type="Pfam" id="PF04191">
    <property type="entry name" value="PEMT"/>
    <property type="match status" value="1"/>
</dbReference>
<dbReference type="InterPro" id="IPR007318">
    <property type="entry name" value="Phopholipid_MeTrfase"/>
</dbReference>
<feature type="transmembrane region" description="Helical" evidence="5">
    <location>
        <begin position="47"/>
        <end position="71"/>
    </location>
</feature>
<sequence length="174" mass="19974">MGNQSKTTLLSHIISILLLPFNVTVIIPSILIYFLHHTVLWGQEGSFSILLLLFGIVITLFGFFLVIVTVLQFAKKGKGTLAPWNPPKKLVVSGPYRHTRNPMISGVAFILLGESLIVGSLPLLFWFLFFTVVNYVYFIVREEPLLEKKFGEEYVEYKKNVPRLFPRRTRWSSE</sequence>
<dbReference type="RefSeq" id="WP_217064472.1">
    <property type="nucleotide sequence ID" value="NZ_JAHQCS010000037.1"/>
</dbReference>
<evidence type="ECO:0000313" key="7">
    <source>
        <dbReference type="Proteomes" id="UP000784880"/>
    </source>
</evidence>
<dbReference type="PANTHER" id="PTHR12714">
    <property type="entry name" value="PROTEIN-S ISOPRENYLCYSTEINE O-METHYLTRANSFERASE"/>
    <property type="match status" value="1"/>
</dbReference>
<keyword evidence="4 5" id="KW-0472">Membrane</keyword>
<evidence type="ECO:0000256" key="5">
    <source>
        <dbReference type="SAM" id="Phobius"/>
    </source>
</evidence>
<keyword evidence="2 5" id="KW-0812">Transmembrane</keyword>
<keyword evidence="7" id="KW-1185">Reference proteome</keyword>
<proteinExistence type="predicted"/>
<comment type="caution">
    <text evidence="6">The sequence shown here is derived from an EMBL/GenBank/DDBJ whole genome shotgun (WGS) entry which is preliminary data.</text>
</comment>
<evidence type="ECO:0000256" key="3">
    <source>
        <dbReference type="ARBA" id="ARBA00022989"/>
    </source>
</evidence>
<organism evidence="6 7">
    <name type="scientific">Evansella tamaricis</name>
    <dbReference type="NCBI Taxonomy" id="2069301"/>
    <lineage>
        <taxon>Bacteria</taxon>
        <taxon>Bacillati</taxon>
        <taxon>Bacillota</taxon>
        <taxon>Bacilli</taxon>
        <taxon>Bacillales</taxon>
        <taxon>Bacillaceae</taxon>
        <taxon>Evansella</taxon>
    </lineage>
</organism>
<evidence type="ECO:0000256" key="4">
    <source>
        <dbReference type="ARBA" id="ARBA00023136"/>
    </source>
</evidence>
<keyword evidence="3 5" id="KW-1133">Transmembrane helix</keyword>
<name>A0ABS6JA74_9BACI</name>
<evidence type="ECO:0000256" key="1">
    <source>
        <dbReference type="ARBA" id="ARBA00004127"/>
    </source>
</evidence>
<evidence type="ECO:0000256" key="2">
    <source>
        <dbReference type="ARBA" id="ARBA00022692"/>
    </source>
</evidence>
<gene>
    <name evidence="6" type="ORF">KS419_02330</name>
</gene>
<protein>
    <submittedName>
        <fullName evidence="6">Isoprenylcysteine carboxylmethyltransferase family protein</fullName>
    </submittedName>
</protein>
<feature type="transmembrane region" description="Helical" evidence="5">
    <location>
        <begin position="107"/>
        <end position="140"/>
    </location>
</feature>
<accession>A0ABS6JA74</accession>